<keyword evidence="3" id="KW-1185">Reference proteome</keyword>
<dbReference type="Proteomes" id="UP000276260">
    <property type="component" value="Unassembled WGS sequence"/>
</dbReference>
<evidence type="ECO:0000313" key="3">
    <source>
        <dbReference type="Proteomes" id="UP000276260"/>
    </source>
</evidence>
<keyword evidence="1" id="KW-0472">Membrane</keyword>
<proteinExistence type="predicted"/>
<dbReference type="EMBL" id="RRCF01000002">
    <property type="protein sequence ID" value="RRJ21327.1"/>
    <property type="molecule type" value="Genomic_DNA"/>
</dbReference>
<evidence type="ECO:0000313" key="2">
    <source>
        <dbReference type="EMBL" id="RRJ21327.1"/>
    </source>
</evidence>
<protein>
    <submittedName>
        <fullName evidence="2">Uncharacterized protein</fullName>
    </submittedName>
</protein>
<dbReference type="AlphaFoldDB" id="A0A3P3QJI3"/>
<comment type="caution">
    <text evidence="2">The sequence shown here is derived from an EMBL/GenBank/DDBJ whole genome shotgun (WGS) entry which is preliminary data.</text>
</comment>
<evidence type="ECO:0000256" key="1">
    <source>
        <dbReference type="SAM" id="Phobius"/>
    </source>
</evidence>
<gene>
    <name evidence="2" type="ORF">EIK76_10650</name>
</gene>
<dbReference type="RefSeq" id="WP_046519022.1">
    <property type="nucleotide sequence ID" value="NZ_LAVS01000007.1"/>
</dbReference>
<feature type="transmembrane region" description="Helical" evidence="1">
    <location>
        <begin position="20"/>
        <end position="39"/>
    </location>
</feature>
<keyword evidence="1" id="KW-1133">Transmembrane helix</keyword>
<sequence>MPIEILMVEAESSLWESLLTYLWQLLLAFIPFAGIYLGFRQHANKILAEKVIEKEVGILYDALMKFIDYSDACGLYLSLTKTKLAYVTGEISRDKLSDKFNDQYSEACDALFKHLSSIKKSELLLRSIGADDAASAVEGYKSQTVVFRRKILDSQKNPDMPDADFSDGIDKQSLLNEVKQNISNFEQLRDQCLSQIAAKKDSLKSIK</sequence>
<keyword evidence="1" id="KW-0812">Transmembrane</keyword>
<accession>A0A3P3QJI3</accession>
<reference evidence="2 3" key="1">
    <citation type="submission" date="2018-11" db="EMBL/GenBank/DDBJ databases">
        <title>Draft genome analysis of Rheinheimera mesophila isolated from an industrial waste site.</title>
        <authorList>
            <person name="Yu Q."/>
            <person name="Qi Y."/>
            <person name="Zhang H."/>
            <person name="Lu Y."/>
            <person name="Pu J."/>
        </authorList>
    </citation>
    <scope>NUCLEOTIDE SEQUENCE [LARGE SCALE GENOMIC DNA]</scope>
    <source>
        <strain evidence="2 3">IITR13</strain>
    </source>
</reference>
<organism evidence="2 3">
    <name type="scientific">Rheinheimera mesophila</name>
    <dbReference type="NCBI Taxonomy" id="1547515"/>
    <lineage>
        <taxon>Bacteria</taxon>
        <taxon>Pseudomonadati</taxon>
        <taxon>Pseudomonadota</taxon>
        <taxon>Gammaproteobacteria</taxon>
        <taxon>Chromatiales</taxon>
        <taxon>Chromatiaceae</taxon>
        <taxon>Rheinheimera</taxon>
    </lineage>
</organism>
<name>A0A3P3QJI3_9GAMM</name>